<dbReference type="PROSITE" id="PS52034">
    <property type="entry name" value="PEPTIDASE_M32"/>
    <property type="match status" value="1"/>
</dbReference>
<evidence type="ECO:0000313" key="5">
    <source>
        <dbReference type="Proteomes" id="UP000183447"/>
    </source>
</evidence>
<proteinExistence type="inferred from homology"/>
<dbReference type="EC" id="3.4.17.19" evidence="1"/>
<dbReference type="GO" id="GO:0006508">
    <property type="term" value="P:proteolysis"/>
    <property type="evidence" value="ECO:0007669"/>
    <property type="project" value="UniProtKB-UniRule"/>
</dbReference>
<evidence type="ECO:0000256" key="1">
    <source>
        <dbReference type="PIRNR" id="PIRNR006615"/>
    </source>
</evidence>
<keyword evidence="1 4" id="KW-0121">Carboxypeptidase</keyword>
<keyword evidence="1" id="KW-0482">Metalloprotease</keyword>
<feature type="active site" description="Proton donor/acceptor" evidence="3">
    <location>
        <position position="263"/>
    </location>
</feature>
<evidence type="ECO:0000313" key="4">
    <source>
        <dbReference type="EMBL" id="SFZ83354.1"/>
    </source>
</evidence>
<dbReference type="GO" id="GO:0004181">
    <property type="term" value="F:metallocarboxypeptidase activity"/>
    <property type="evidence" value="ECO:0007669"/>
    <property type="project" value="UniProtKB-UniRule"/>
</dbReference>
<comment type="similarity">
    <text evidence="1">Belongs to the peptidase M32 family.</text>
</comment>
<dbReference type="PANTHER" id="PTHR34217:SF1">
    <property type="entry name" value="CARBOXYPEPTIDASE 1"/>
    <property type="match status" value="1"/>
</dbReference>
<comment type="cofactor">
    <cofactor evidence="2">
        <name>Zn(2+)</name>
        <dbReference type="ChEBI" id="CHEBI:29105"/>
    </cofactor>
    <text evidence="2">Binds 1 zinc ion per subunit.</text>
</comment>
<protein>
    <recommendedName>
        <fullName evidence="1">Metal-dependent carboxypeptidase</fullName>
        <ecNumber evidence="1">3.4.17.19</ecNumber>
    </recommendedName>
</protein>
<dbReference type="Gene3D" id="1.10.1370.30">
    <property type="match status" value="1"/>
</dbReference>
<dbReference type="PRINTS" id="PR00998">
    <property type="entry name" value="CRBOXYPTASET"/>
</dbReference>
<evidence type="ECO:0000256" key="3">
    <source>
        <dbReference type="PIRSR" id="PIRSR006615-2"/>
    </source>
</evidence>
<keyword evidence="1 2" id="KW-0479">Metal-binding</keyword>
<keyword evidence="5" id="KW-1185">Reference proteome</keyword>
<keyword evidence="2" id="KW-0862">Zinc</keyword>
<dbReference type="EMBL" id="FPKU01000001">
    <property type="protein sequence ID" value="SFZ83354.1"/>
    <property type="molecule type" value="Genomic_DNA"/>
</dbReference>
<dbReference type="AlphaFoldDB" id="A0A1K2HWH6"/>
<feature type="binding site" evidence="2">
    <location>
        <position position="266"/>
    </location>
    <ligand>
        <name>Zn(2+)</name>
        <dbReference type="ChEBI" id="CHEBI:29105"/>
        <note>catalytic</note>
    </ligand>
</feature>
<dbReference type="GO" id="GO:0046872">
    <property type="term" value="F:metal ion binding"/>
    <property type="evidence" value="ECO:0007669"/>
    <property type="project" value="UniProtKB-KW"/>
</dbReference>
<comment type="function">
    <text evidence="1">Broad specificity carboxypetidase that releases amino acids sequentially from the C-terminus, including neutral, aromatic, polar and basic residues.</text>
</comment>
<dbReference type="OrthoDB" id="9772308at2"/>
<dbReference type="SUPFAM" id="SSF55486">
    <property type="entry name" value="Metalloproteases ('zincins'), catalytic domain"/>
    <property type="match status" value="1"/>
</dbReference>
<feature type="binding site" evidence="2">
    <location>
        <position position="301"/>
    </location>
    <ligand>
        <name>Zn(2+)</name>
        <dbReference type="ChEBI" id="CHEBI:29105"/>
        <note>catalytic</note>
    </ligand>
</feature>
<keyword evidence="1" id="KW-0378">Hydrolase</keyword>
<dbReference type="STRING" id="665118.SAMN02983003_1597"/>
<accession>A0A1K2HWH6</accession>
<reference evidence="4 5" key="1">
    <citation type="submission" date="2016-11" db="EMBL/GenBank/DDBJ databases">
        <authorList>
            <person name="Jaros S."/>
            <person name="Januszkiewicz K."/>
            <person name="Wedrychowicz H."/>
        </authorList>
    </citation>
    <scope>NUCLEOTIDE SEQUENCE [LARGE SCALE GENOMIC DNA]</scope>
    <source>
        <strain evidence="4 5">ATCC 23634</strain>
    </source>
</reference>
<sequence length="506" mass="56146">MSYQALTERMAGISDVLGAISLLTWDARTQMPPGGAITRGRQIATLTEVAREHLVAIETRRLLDKADAETAGLKPDTIERQSIANIRAALAFHDRVPLDLLRRRANLSSDAHAAWLEARRDADFAAFAPWLERMVDLTRELADAIGGGGTRYDALLDLYEPGMTWPTLQPLMAELRAGLLPLLGDIRNAKAPRSDFLRGHFPVARQREMVRQLAQILGYDLTRGRIDDVIHPFEVAMARDDVRITARYDESWLVPGLVAALHETGHALYEQAVDPALQRGAMTCDLRTLYLVGGPSFGMHEGQSRLFENHVGKSRAFWQAHFGVVQALFPEALAGIDADTFWRGFCAVTPSPIHFGSDEVSHDLHIMVRVDLEHQMIDGDMKVADLPEAWNARMKVDLGIVVPNARDGVLQDVHWPTGQFGTFSNYTIGSMTAAQIFAHAETLPGVSDGLGRGDNAPLLKVLSQGLYRHGRRFSRAEAIARFTGQPDSVQPYLAYLDRKYRNLYAL</sequence>
<organism evidence="4 5">
    <name type="scientific">Devosia enhydra</name>
    <dbReference type="NCBI Taxonomy" id="665118"/>
    <lineage>
        <taxon>Bacteria</taxon>
        <taxon>Pseudomonadati</taxon>
        <taxon>Pseudomonadota</taxon>
        <taxon>Alphaproteobacteria</taxon>
        <taxon>Hyphomicrobiales</taxon>
        <taxon>Devosiaceae</taxon>
        <taxon>Devosia</taxon>
    </lineage>
</organism>
<dbReference type="Pfam" id="PF02074">
    <property type="entry name" value="Peptidase_M32"/>
    <property type="match status" value="1"/>
</dbReference>
<keyword evidence="1" id="KW-0645">Protease</keyword>
<dbReference type="CDD" id="cd06460">
    <property type="entry name" value="M32_Taq"/>
    <property type="match status" value="1"/>
</dbReference>
<dbReference type="PANTHER" id="PTHR34217">
    <property type="entry name" value="METAL-DEPENDENT CARBOXYPEPTIDASE"/>
    <property type="match status" value="1"/>
</dbReference>
<gene>
    <name evidence="4" type="ORF">SAMN02983003_1597</name>
</gene>
<evidence type="ECO:0000256" key="2">
    <source>
        <dbReference type="PIRSR" id="PIRSR006615-1"/>
    </source>
</evidence>
<comment type="catalytic activity">
    <reaction evidence="1">
        <text>Release of a C-terminal amino acid with broad specificity, except for -Pro.</text>
        <dbReference type="EC" id="3.4.17.19"/>
    </reaction>
</comment>
<name>A0A1K2HWH6_9HYPH</name>
<dbReference type="Proteomes" id="UP000183447">
    <property type="component" value="Unassembled WGS sequence"/>
</dbReference>
<dbReference type="InterPro" id="IPR001333">
    <property type="entry name" value="Peptidase_M32_Taq"/>
</dbReference>
<dbReference type="PIRSF" id="PIRSF006615">
    <property type="entry name" value="Zn_crbxpep_Taq"/>
    <property type="match status" value="1"/>
</dbReference>
<feature type="binding site" evidence="2">
    <location>
        <position position="262"/>
    </location>
    <ligand>
        <name>Zn(2+)</name>
        <dbReference type="ChEBI" id="CHEBI:29105"/>
        <note>catalytic</note>
    </ligand>
</feature>